<evidence type="ECO:0000256" key="1">
    <source>
        <dbReference type="SAM" id="MobiDB-lite"/>
    </source>
</evidence>
<sequence>MEEHENENALAGVRVRTGYGHGSHEQVDTVESVAREMGWHDDAAGDAPARLTGSPAPGRDRIESHFRRQAIREAASRPEAHLVGTPAAVAQAWEAVEAALGDYEQGRKDRAQVDHDERHEAAKDASRVRLAVAAGKAVKAIKGARDYDAERRHADAVLAGLWDRVNDARSRYDAAVEQALPDWSAAVLAEVSTAHAAALKAAHAARATLERLAVTVEAAQTLGVAADPEARSASPWTRHKADDGMSTVIAELGRDSWKRVETGAVLDRRINGLSYGMRVTIAKRVLSDTGRHAQSEWLNLLALEQREGYRYTRNGYPVTVERAT</sequence>
<dbReference type="Proteomes" id="UP001500390">
    <property type="component" value="Unassembled WGS sequence"/>
</dbReference>
<comment type="caution">
    <text evidence="2">The sequence shown here is derived from an EMBL/GenBank/DDBJ whole genome shotgun (WGS) entry which is preliminary data.</text>
</comment>
<dbReference type="EMBL" id="BAABFX010000033">
    <property type="protein sequence ID" value="GAA4399073.1"/>
    <property type="molecule type" value="Genomic_DNA"/>
</dbReference>
<accession>A0ABP8K0W4</accession>
<protein>
    <recommendedName>
        <fullName evidence="4">DUF3560 domain-containing protein</fullName>
    </recommendedName>
</protein>
<dbReference type="RefSeq" id="WP_159899757.1">
    <property type="nucleotide sequence ID" value="NZ_BAABFX010000033.1"/>
</dbReference>
<name>A0ABP8K0W4_9MICO</name>
<gene>
    <name evidence="2" type="ORF">GCM10023153_24700</name>
</gene>
<evidence type="ECO:0000313" key="3">
    <source>
        <dbReference type="Proteomes" id="UP001500390"/>
    </source>
</evidence>
<feature type="region of interest" description="Disordered" evidence="1">
    <location>
        <begin position="40"/>
        <end position="63"/>
    </location>
</feature>
<reference evidence="3" key="1">
    <citation type="journal article" date="2019" name="Int. J. Syst. Evol. Microbiol.">
        <title>The Global Catalogue of Microorganisms (GCM) 10K type strain sequencing project: providing services to taxonomists for standard genome sequencing and annotation.</title>
        <authorList>
            <consortium name="The Broad Institute Genomics Platform"/>
            <consortium name="The Broad Institute Genome Sequencing Center for Infectious Disease"/>
            <person name="Wu L."/>
            <person name="Ma J."/>
        </authorList>
    </citation>
    <scope>NUCLEOTIDE SEQUENCE [LARGE SCALE GENOMIC DNA]</scope>
    <source>
        <strain evidence="3">JCM 17738</strain>
    </source>
</reference>
<evidence type="ECO:0000313" key="2">
    <source>
        <dbReference type="EMBL" id="GAA4399073.1"/>
    </source>
</evidence>
<feature type="region of interest" description="Disordered" evidence="1">
    <location>
        <begin position="1"/>
        <end position="27"/>
    </location>
</feature>
<keyword evidence="3" id="KW-1185">Reference proteome</keyword>
<evidence type="ECO:0008006" key="4">
    <source>
        <dbReference type="Google" id="ProtNLM"/>
    </source>
</evidence>
<proteinExistence type="predicted"/>
<organism evidence="2 3">
    <name type="scientific">Ornithinibacter aureus</name>
    <dbReference type="NCBI Taxonomy" id="622664"/>
    <lineage>
        <taxon>Bacteria</taxon>
        <taxon>Bacillati</taxon>
        <taxon>Actinomycetota</taxon>
        <taxon>Actinomycetes</taxon>
        <taxon>Micrococcales</taxon>
        <taxon>Intrasporangiaceae</taxon>
        <taxon>Ornithinibacter</taxon>
    </lineage>
</organism>